<sequence>MSSETSPLLPAPDDGVRTHNSEPTTLARSVGSHIYRWRALYLCGLFTLVVDFTEFMRIAISARLLEDRICRAHYSRYDPGATGPGGSVPEEMCKIPPVQSELAKTHGVLGVLIILPGLILPVPYGILADHWGRRLVAMLGLIGIVLAELWYYIVMTFDKTFPIWAIYFGPLSFLIGGGGGVLAAAMLAIVADHVPNTFRTRIFFLLQVVVLVSELFAPAVGSQLLKHLPPNLAYLCGIPPYGLAMAILSCISEGKNTSAGSKNDAATNNSAESSSPPKSRYSIKHQLVGVRDHMMTDILPLLKRKIIILALVSTVVVSFARPVFGILIQYMGVRFHWKFEDSAYLLSFQASVNIFLLCLVLPFISAWLTKRYDNDPDKSNLVLAQCSIIFIALGPLIVAFAPDVWAIFLAILVSTLGSGFGGSLRSFMTSMVAKDEITLLYTLMTVFGSLGALIGAPLMALTFAKAINLGGFWLGLPFFIASAMFAISGISLWSITCPPKPTEDEHEELI</sequence>
<accession>A0A9P4NV12</accession>
<keyword evidence="3 6" id="KW-1133">Transmembrane helix</keyword>
<dbReference type="OrthoDB" id="194139at2759"/>
<feature type="transmembrane region" description="Helical" evidence="6">
    <location>
        <begin position="232"/>
        <end position="252"/>
    </location>
</feature>
<feature type="transmembrane region" description="Helical" evidence="6">
    <location>
        <begin position="343"/>
        <end position="369"/>
    </location>
</feature>
<feature type="compositionally biased region" description="Polar residues" evidence="5">
    <location>
        <begin position="258"/>
        <end position="277"/>
    </location>
</feature>
<comment type="caution">
    <text evidence="7">The sequence shown here is derived from an EMBL/GenBank/DDBJ whole genome shotgun (WGS) entry which is preliminary data.</text>
</comment>
<feature type="region of interest" description="Disordered" evidence="5">
    <location>
        <begin position="1"/>
        <end position="23"/>
    </location>
</feature>
<gene>
    <name evidence="7" type="ORF">EJ08DRAFT_678161</name>
</gene>
<dbReference type="PANTHER" id="PTHR23507">
    <property type="entry name" value="ZGC:174356"/>
    <property type="match status" value="1"/>
</dbReference>
<feature type="transmembrane region" description="Helical" evidence="6">
    <location>
        <begin position="135"/>
        <end position="153"/>
    </location>
</feature>
<dbReference type="Gene3D" id="1.20.1250.20">
    <property type="entry name" value="MFS general substrate transporter like domains"/>
    <property type="match status" value="1"/>
</dbReference>
<feature type="transmembrane region" description="Helical" evidence="6">
    <location>
        <begin position="202"/>
        <end position="220"/>
    </location>
</feature>
<feature type="region of interest" description="Disordered" evidence="5">
    <location>
        <begin position="258"/>
        <end position="280"/>
    </location>
</feature>
<evidence type="ECO:0000313" key="8">
    <source>
        <dbReference type="Proteomes" id="UP000800235"/>
    </source>
</evidence>
<dbReference type="PANTHER" id="PTHR23507:SF1">
    <property type="entry name" value="FI18259P1-RELATED"/>
    <property type="match status" value="1"/>
</dbReference>
<dbReference type="GO" id="GO:0016020">
    <property type="term" value="C:membrane"/>
    <property type="evidence" value="ECO:0007669"/>
    <property type="project" value="UniProtKB-SubCell"/>
</dbReference>
<feature type="transmembrane region" description="Helical" evidence="6">
    <location>
        <begin position="439"/>
        <end position="460"/>
    </location>
</feature>
<dbReference type="GO" id="GO:0022857">
    <property type="term" value="F:transmembrane transporter activity"/>
    <property type="evidence" value="ECO:0007669"/>
    <property type="project" value="InterPro"/>
</dbReference>
<feature type="transmembrane region" description="Helical" evidence="6">
    <location>
        <begin position="472"/>
        <end position="493"/>
    </location>
</feature>
<evidence type="ECO:0000256" key="2">
    <source>
        <dbReference type="ARBA" id="ARBA00022692"/>
    </source>
</evidence>
<name>A0A9P4NV12_9PEZI</name>
<dbReference type="EMBL" id="MU007030">
    <property type="protein sequence ID" value="KAF2431681.1"/>
    <property type="molecule type" value="Genomic_DNA"/>
</dbReference>
<evidence type="ECO:0000256" key="3">
    <source>
        <dbReference type="ARBA" id="ARBA00022989"/>
    </source>
</evidence>
<evidence type="ECO:0000256" key="4">
    <source>
        <dbReference type="ARBA" id="ARBA00023136"/>
    </source>
</evidence>
<protein>
    <submittedName>
        <fullName evidence="7">MFS general substrate transporter</fullName>
    </submittedName>
</protein>
<organism evidence="7 8">
    <name type="scientific">Tothia fuscella</name>
    <dbReference type="NCBI Taxonomy" id="1048955"/>
    <lineage>
        <taxon>Eukaryota</taxon>
        <taxon>Fungi</taxon>
        <taxon>Dikarya</taxon>
        <taxon>Ascomycota</taxon>
        <taxon>Pezizomycotina</taxon>
        <taxon>Dothideomycetes</taxon>
        <taxon>Pleosporomycetidae</taxon>
        <taxon>Venturiales</taxon>
        <taxon>Cylindrosympodiaceae</taxon>
        <taxon>Tothia</taxon>
    </lineage>
</organism>
<proteinExistence type="predicted"/>
<feature type="transmembrane region" description="Helical" evidence="6">
    <location>
        <begin position="107"/>
        <end position="128"/>
    </location>
</feature>
<evidence type="ECO:0000256" key="5">
    <source>
        <dbReference type="SAM" id="MobiDB-lite"/>
    </source>
</evidence>
<dbReference type="SUPFAM" id="SSF103473">
    <property type="entry name" value="MFS general substrate transporter"/>
    <property type="match status" value="1"/>
</dbReference>
<feature type="transmembrane region" description="Helical" evidence="6">
    <location>
        <begin position="165"/>
        <end position="190"/>
    </location>
</feature>
<dbReference type="Proteomes" id="UP000800235">
    <property type="component" value="Unassembled WGS sequence"/>
</dbReference>
<reference evidence="7" key="1">
    <citation type="journal article" date="2020" name="Stud. Mycol.">
        <title>101 Dothideomycetes genomes: a test case for predicting lifestyles and emergence of pathogens.</title>
        <authorList>
            <person name="Haridas S."/>
            <person name="Albert R."/>
            <person name="Binder M."/>
            <person name="Bloem J."/>
            <person name="Labutti K."/>
            <person name="Salamov A."/>
            <person name="Andreopoulos B."/>
            <person name="Baker S."/>
            <person name="Barry K."/>
            <person name="Bills G."/>
            <person name="Bluhm B."/>
            <person name="Cannon C."/>
            <person name="Castanera R."/>
            <person name="Culley D."/>
            <person name="Daum C."/>
            <person name="Ezra D."/>
            <person name="Gonzalez J."/>
            <person name="Henrissat B."/>
            <person name="Kuo A."/>
            <person name="Liang C."/>
            <person name="Lipzen A."/>
            <person name="Lutzoni F."/>
            <person name="Magnuson J."/>
            <person name="Mondo S."/>
            <person name="Nolan M."/>
            <person name="Ohm R."/>
            <person name="Pangilinan J."/>
            <person name="Park H.-J."/>
            <person name="Ramirez L."/>
            <person name="Alfaro M."/>
            <person name="Sun H."/>
            <person name="Tritt A."/>
            <person name="Yoshinaga Y."/>
            <person name="Zwiers L.-H."/>
            <person name="Turgeon B."/>
            <person name="Goodwin S."/>
            <person name="Spatafora J."/>
            <person name="Crous P."/>
            <person name="Grigoriev I."/>
        </authorList>
    </citation>
    <scope>NUCLEOTIDE SEQUENCE</scope>
    <source>
        <strain evidence="7">CBS 130266</strain>
    </source>
</reference>
<dbReference type="InterPro" id="IPR036259">
    <property type="entry name" value="MFS_trans_sf"/>
</dbReference>
<feature type="transmembrane region" description="Helical" evidence="6">
    <location>
        <begin position="306"/>
        <end position="331"/>
    </location>
</feature>
<feature type="transmembrane region" description="Helical" evidence="6">
    <location>
        <begin position="381"/>
        <end position="401"/>
    </location>
</feature>
<keyword evidence="8" id="KW-1185">Reference proteome</keyword>
<evidence type="ECO:0000256" key="1">
    <source>
        <dbReference type="ARBA" id="ARBA00004141"/>
    </source>
</evidence>
<evidence type="ECO:0000313" key="7">
    <source>
        <dbReference type="EMBL" id="KAF2431681.1"/>
    </source>
</evidence>
<feature type="transmembrane region" description="Helical" evidence="6">
    <location>
        <begin position="407"/>
        <end position="427"/>
    </location>
</feature>
<dbReference type="InterPro" id="IPR011701">
    <property type="entry name" value="MFS"/>
</dbReference>
<dbReference type="Pfam" id="PF07690">
    <property type="entry name" value="MFS_1"/>
    <property type="match status" value="1"/>
</dbReference>
<keyword evidence="2 6" id="KW-0812">Transmembrane</keyword>
<dbReference type="AlphaFoldDB" id="A0A9P4NV12"/>
<keyword evidence="4 6" id="KW-0472">Membrane</keyword>
<comment type="subcellular location">
    <subcellularLocation>
        <location evidence="1">Membrane</location>
        <topology evidence="1">Multi-pass membrane protein</topology>
    </subcellularLocation>
</comment>
<evidence type="ECO:0000256" key="6">
    <source>
        <dbReference type="SAM" id="Phobius"/>
    </source>
</evidence>